<feature type="domain" description="DUF427" evidence="1">
    <location>
        <begin position="18"/>
        <end position="91"/>
    </location>
</feature>
<dbReference type="PANTHER" id="PTHR34310:SF9">
    <property type="entry name" value="BLR5716 PROTEIN"/>
    <property type="match status" value="1"/>
</dbReference>
<name>A0A0F4YVQ6_RASE3</name>
<protein>
    <recommendedName>
        <fullName evidence="1">DUF427 domain-containing protein</fullName>
    </recommendedName>
</protein>
<dbReference type="STRING" id="1408163.A0A0F4YVQ6"/>
<dbReference type="Proteomes" id="UP000053958">
    <property type="component" value="Unassembled WGS sequence"/>
</dbReference>
<dbReference type="EMBL" id="LASV01000155">
    <property type="protein sequence ID" value="KKA22165.1"/>
    <property type="molecule type" value="Genomic_DNA"/>
</dbReference>
<dbReference type="GeneID" id="25316151"/>
<dbReference type="OrthoDB" id="18996at2759"/>
<gene>
    <name evidence="2" type="ORF">T310_3802</name>
</gene>
<sequence>MAPPFPYAGYSEDVVRRVRVLFGGKFVVDAQKPKLVWEHPYFPCYYFPKSAVSFDHLQNARLLEDSSKEKLYYDLVVGDRTAEAAVILFQDGPFKDFVKVVFDKADAWFEEDERVYAHPKDPYKIFPSSKHVRVEIDGVEVANTRKPKLLYETGLPIRYYIPMTDVRLDLLTPSDSVTTCPYKGDASYFDITLPSTGAKKEGLVWWYKTPTLESAEIRGHVAFYDEKLDVWVDGVKQERPVTK</sequence>
<evidence type="ECO:0000259" key="1">
    <source>
        <dbReference type="Pfam" id="PF04248"/>
    </source>
</evidence>
<evidence type="ECO:0000313" key="2">
    <source>
        <dbReference type="EMBL" id="KKA22165.1"/>
    </source>
</evidence>
<reference evidence="2 3" key="1">
    <citation type="submission" date="2015-04" db="EMBL/GenBank/DDBJ databases">
        <authorList>
            <person name="Heijne W.H."/>
            <person name="Fedorova N.D."/>
            <person name="Nierman W.C."/>
            <person name="Vollebregt A.W."/>
            <person name="Zhao Z."/>
            <person name="Wu L."/>
            <person name="Kumar M."/>
            <person name="Stam H."/>
            <person name="van den Berg M.A."/>
            <person name="Pel H.J."/>
        </authorList>
    </citation>
    <scope>NUCLEOTIDE SEQUENCE [LARGE SCALE GENOMIC DNA]</scope>
    <source>
        <strain evidence="2 3">CBS 393.64</strain>
    </source>
</reference>
<feature type="domain" description="DUF427" evidence="1">
    <location>
        <begin position="132"/>
        <end position="226"/>
    </location>
</feature>
<dbReference type="RefSeq" id="XP_013328777.1">
    <property type="nucleotide sequence ID" value="XM_013473323.1"/>
</dbReference>
<dbReference type="InterPro" id="IPR007361">
    <property type="entry name" value="DUF427"/>
</dbReference>
<accession>A0A0F4YVQ6</accession>
<dbReference type="Gene3D" id="2.170.150.40">
    <property type="entry name" value="Domain of unknown function (DUF427)"/>
    <property type="match status" value="2"/>
</dbReference>
<dbReference type="PANTHER" id="PTHR34310">
    <property type="entry name" value="DUF427 DOMAIN PROTEIN (AFU_ORTHOLOGUE AFUA_3G02220)"/>
    <property type="match status" value="1"/>
</dbReference>
<organism evidence="2 3">
    <name type="scientific">Rasamsonia emersonii (strain ATCC 16479 / CBS 393.64 / IMI 116815)</name>
    <dbReference type="NCBI Taxonomy" id="1408163"/>
    <lineage>
        <taxon>Eukaryota</taxon>
        <taxon>Fungi</taxon>
        <taxon>Dikarya</taxon>
        <taxon>Ascomycota</taxon>
        <taxon>Pezizomycotina</taxon>
        <taxon>Eurotiomycetes</taxon>
        <taxon>Eurotiomycetidae</taxon>
        <taxon>Eurotiales</taxon>
        <taxon>Trichocomaceae</taxon>
        <taxon>Rasamsonia</taxon>
    </lineage>
</organism>
<comment type="caution">
    <text evidence="2">The sequence shown here is derived from an EMBL/GenBank/DDBJ whole genome shotgun (WGS) entry which is preliminary data.</text>
</comment>
<dbReference type="InterPro" id="IPR038694">
    <property type="entry name" value="DUF427_sf"/>
</dbReference>
<keyword evidence="3" id="KW-1185">Reference proteome</keyword>
<proteinExistence type="predicted"/>
<dbReference type="AlphaFoldDB" id="A0A0F4YVQ6"/>
<evidence type="ECO:0000313" key="3">
    <source>
        <dbReference type="Proteomes" id="UP000053958"/>
    </source>
</evidence>
<dbReference type="Pfam" id="PF04248">
    <property type="entry name" value="NTP_transf_9"/>
    <property type="match status" value="2"/>
</dbReference>